<dbReference type="InterPro" id="IPR005805">
    <property type="entry name" value="Rieske_Fe-S_prot_C"/>
</dbReference>
<protein>
    <submittedName>
        <fullName evidence="14">Cytochrome b-c1 complex subunit Rieske, mitochondrial-like</fullName>
    </submittedName>
</protein>
<name>A0A9U8EE27_BIOGL</name>
<comment type="similarity">
    <text evidence="2">Belongs to the Rieske iron-sulfur protein family.</text>
</comment>
<dbReference type="InterPro" id="IPR036922">
    <property type="entry name" value="Rieske_2Fe-2S_sf"/>
</dbReference>
<dbReference type="CDD" id="cd03470">
    <property type="entry name" value="Rieske_cytochrome_bc1"/>
    <property type="match status" value="1"/>
</dbReference>
<accession>A0A9U8EE27</accession>
<evidence type="ECO:0000256" key="2">
    <source>
        <dbReference type="ARBA" id="ARBA00010651"/>
    </source>
</evidence>
<evidence type="ECO:0000313" key="14">
    <source>
        <dbReference type="RefSeq" id="XP_013083912.2"/>
    </source>
</evidence>
<dbReference type="Gene3D" id="1.20.5.270">
    <property type="entry name" value="Ubiquinol cytochrome reductase, transmembrane domain"/>
    <property type="match status" value="1"/>
</dbReference>
<dbReference type="Gene3D" id="2.102.10.10">
    <property type="entry name" value="Rieske [2Fe-2S] iron-sulphur domain"/>
    <property type="match status" value="1"/>
</dbReference>
<keyword evidence="5" id="KW-0479">Metal-binding</keyword>
<evidence type="ECO:0000256" key="9">
    <source>
        <dbReference type="ARBA" id="ARBA00023136"/>
    </source>
</evidence>
<comment type="subcellular location">
    <subcellularLocation>
        <location evidence="1">Membrane</location>
        <topology evidence="1">Single-pass membrane protein</topology>
    </subcellularLocation>
</comment>
<keyword evidence="9" id="KW-0472">Membrane</keyword>
<keyword evidence="13" id="KW-1185">Reference proteome</keyword>
<dbReference type="InterPro" id="IPR017941">
    <property type="entry name" value="Rieske_2Fe-2S"/>
</dbReference>
<dbReference type="PANTHER" id="PTHR10134">
    <property type="entry name" value="CYTOCHROME B-C1 COMPLEX SUBUNIT RIESKE, MITOCHONDRIAL"/>
    <property type="match status" value="1"/>
</dbReference>
<keyword evidence="7" id="KW-0408">Iron</keyword>
<dbReference type="GeneID" id="106068942"/>
<keyword evidence="4" id="KW-0001">2Fe-2S</keyword>
<sequence>MTCSSFAIEGIATLKMISLPKSSIIQAAVKAVPRGNLLSVSLPTISTPSKITVEQPAKKLTSFSLSQNLVRTVPSVSTSLSGTTQVRFAHTDLKVPDFSAYRRDQVKKADSQSGQSDAERKLTSYLVVGAGAVACVYSAKAIVRGIVSNLSFAADALAISKVEIKLGDIPEGRNVTITWRGKPLFVKHRTEEEIATEAAVDISQLRDPQPDSERASNPKYLILIGVCTHLGCVPIAEAGDFSGGYFCPCHGSHYDGSGRIRKGPAPLNLEVPHYEYLDDTTVVVG</sequence>
<dbReference type="GO" id="GO:0008121">
    <property type="term" value="F:quinol-cytochrome-c reductase activity"/>
    <property type="evidence" value="ECO:0007669"/>
    <property type="project" value="InterPro"/>
</dbReference>
<keyword evidence="6" id="KW-1133">Transmembrane helix</keyword>
<dbReference type="InterPro" id="IPR004192">
    <property type="entry name" value="Rieske_TM"/>
</dbReference>
<keyword evidence="8" id="KW-0411">Iron-sulfur</keyword>
<dbReference type="InterPro" id="IPR015248">
    <property type="entry name" value="UQCRFS1_N"/>
</dbReference>
<dbReference type="SUPFAM" id="SSF81502">
    <property type="entry name" value="ISP transmembrane anchor"/>
    <property type="match status" value="1"/>
</dbReference>
<organism evidence="13 14">
    <name type="scientific">Biomphalaria glabrata</name>
    <name type="common">Bloodfluke planorb</name>
    <name type="synonym">Freshwater snail</name>
    <dbReference type="NCBI Taxonomy" id="6526"/>
    <lineage>
        <taxon>Eukaryota</taxon>
        <taxon>Metazoa</taxon>
        <taxon>Spiralia</taxon>
        <taxon>Lophotrochozoa</taxon>
        <taxon>Mollusca</taxon>
        <taxon>Gastropoda</taxon>
        <taxon>Heterobranchia</taxon>
        <taxon>Euthyneura</taxon>
        <taxon>Panpulmonata</taxon>
        <taxon>Hygrophila</taxon>
        <taxon>Lymnaeoidea</taxon>
        <taxon>Planorbidae</taxon>
        <taxon>Biomphalaria</taxon>
    </lineage>
</organism>
<dbReference type="InterPro" id="IPR037008">
    <property type="entry name" value="bc1_Rieske_TM_sf"/>
</dbReference>
<dbReference type="Pfam" id="PF09165">
    <property type="entry name" value="Ubiq-Cytc-red_N"/>
    <property type="match status" value="1"/>
</dbReference>
<proteinExistence type="inferred from homology"/>
<evidence type="ECO:0000256" key="1">
    <source>
        <dbReference type="ARBA" id="ARBA00004167"/>
    </source>
</evidence>
<dbReference type="SUPFAM" id="SSF50022">
    <property type="entry name" value="ISP domain"/>
    <property type="match status" value="1"/>
</dbReference>
<evidence type="ECO:0000313" key="13">
    <source>
        <dbReference type="Proteomes" id="UP001165740"/>
    </source>
</evidence>
<dbReference type="FunFam" id="2.102.10.10:FF:000001">
    <property type="entry name" value="Cytochrome b-c1 complex subunit Rieske, mitochondrial"/>
    <property type="match status" value="1"/>
</dbReference>
<dbReference type="InterPro" id="IPR006317">
    <property type="entry name" value="Ubiquinol_cyt_c_Rdtase_Fe-S-su"/>
</dbReference>
<reference evidence="14" key="1">
    <citation type="submission" date="2025-08" db="UniProtKB">
        <authorList>
            <consortium name="RefSeq"/>
        </authorList>
    </citation>
    <scope>IDENTIFICATION</scope>
</reference>
<dbReference type="GO" id="GO:0051537">
    <property type="term" value="F:2 iron, 2 sulfur cluster binding"/>
    <property type="evidence" value="ECO:0007669"/>
    <property type="project" value="UniProtKB-KW"/>
</dbReference>
<dbReference type="KEGG" id="bgt:106068942"/>
<comment type="cofactor">
    <cofactor evidence="11">
        <name>[2Fe-2S] cluster</name>
        <dbReference type="ChEBI" id="CHEBI:190135"/>
    </cofactor>
</comment>
<dbReference type="NCBIfam" id="TIGR01416">
    <property type="entry name" value="Rieske_proteo"/>
    <property type="match status" value="1"/>
</dbReference>
<dbReference type="Pfam" id="PF02921">
    <property type="entry name" value="UCR_TM"/>
    <property type="match status" value="1"/>
</dbReference>
<dbReference type="OMA" id="PPYDFND"/>
<feature type="domain" description="Rieske" evidence="12">
    <location>
        <begin position="214"/>
        <end position="283"/>
    </location>
</feature>
<keyword evidence="10" id="KW-1015">Disulfide bond</keyword>
<dbReference type="InterPro" id="IPR014349">
    <property type="entry name" value="Rieske_Fe-S_prot"/>
</dbReference>
<dbReference type="GO" id="GO:0016020">
    <property type="term" value="C:membrane"/>
    <property type="evidence" value="ECO:0007669"/>
    <property type="project" value="UniProtKB-SubCell"/>
</dbReference>
<evidence type="ECO:0000256" key="8">
    <source>
        <dbReference type="ARBA" id="ARBA00023014"/>
    </source>
</evidence>
<evidence type="ECO:0000256" key="10">
    <source>
        <dbReference type="ARBA" id="ARBA00023157"/>
    </source>
</evidence>
<evidence type="ECO:0000256" key="7">
    <source>
        <dbReference type="ARBA" id="ARBA00023004"/>
    </source>
</evidence>
<evidence type="ECO:0000256" key="3">
    <source>
        <dbReference type="ARBA" id="ARBA00022692"/>
    </source>
</evidence>
<dbReference type="RefSeq" id="XP_013083912.2">
    <property type="nucleotide sequence ID" value="XM_013228458.2"/>
</dbReference>
<dbReference type="PROSITE" id="PS51296">
    <property type="entry name" value="RIESKE"/>
    <property type="match status" value="1"/>
</dbReference>
<dbReference type="GO" id="GO:0046872">
    <property type="term" value="F:metal ion binding"/>
    <property type="evidence" value="ECO:0007669"/>
    <property type="project" value="UniProtKB-KW"/>
</dbReference>
<dbReference type="AlphaFoldDB" id="A0A9U8EE27"/>
<dbReference type="OrthoDB" id="1637982at2759"/>
<dbReference type="Pfam" id="PF00355">
    <property type="entry name" value="Rieske"/>
    <property type="match status" value="1"/>
</dbReference>
<gene>
    <name evidence="14" type="primary">LOC106068942</name>
</gene>
<evidence type="ECO:0000259" key="12">
    <source>
        <dbReference type="PROSITE" id="PS51296"/>
    </source>
</evidence>
<keyword evidence="3" id="KW-0812">Transmembrane</keyword>
<evidence type="ECO:0000256" key="5">
    <source>
        <dbReference type="ARBA" id="ARBA00022723"/>
    </source>
</evidence>
<evidence type="ECO:0000256" key="6">
    <source>
        <dbReference type="ARBA" id="ARBA00022989"/>
    </source>
</evidence>
<evidence type="ECO:0000256" key="4">
    <source>
        <dbReference type="ARBA" id="ARBA00022714"/>
    </source>
</evidence>
<evidence type="ECO:0000256" key="11">
    <source>
        <dbReference type="ARBA" id="ARBA00034078"/>
    </source>
</evidence>
<dbReference type="PRINTS" id="PR00162">
    <property type="entry name" value="RIESKE"/>
</dbReference>
<dbReference type="Proteomes" id="UP001165740">
    <property type="component" value="Chromosome 7"/>
</dbReference>